<dbReference type="STRING" id="43335.A0A4U5QG14"/>
<evidence type="ECO:0000313" key="3">
    <source>
        <dbReference type="EMBL" id="TKS07425.1"/>
    </source>
</evidence>
<comment type="caution">
    <text evidence="3">The sequence shown here is derived from an EMBL/GenBank/DDBJ whole genome shotgun (WGS) entry which is preliminary data.</text>
</comment>
<protein>
    <recommendedName>
        <fullName evidence="2">DUF4283 domain-containing protein</fullName>
    </recommendedName>
</protein>
<dbReference type="InterPro" id="IPR025558">
    <property type="entry name" value="DUF4283"/>
</dbReference>
<evidence type="ECO:0000256" key="1">
    <source>
        <dbReference type="SAM" id="MobiDB-lite"/>
    </source>
</evidence>
<reference evidence="3" key="1">
    <citation type="submission" date="2018-10" db="EMBL/GenBank/DDBJ databases">
        <title>Population genomic analysis revealed the cold adaptation of white poplar.</title>
        <authorList>
            <person name="Liu Y.-J."/>
        </authorList>
    </citation>
    <scope>NUCLEOTIDE SEQUENCE [LARGE SCALE GENOMIC DNA]</scope>
    <source>
        <strain evidence="3">PAL-ZL1</strain>
    </source>
</reference>
<dbReference type="EMBL" id="RCHU01000324">
    <property type="protein sequence ID" value="TKS07425.1"/>
    <property type="molecule type" value="Genomic_DNA"/>
</dbReference>
<feature type="domain" description="DUF4283" evidence="2">
    <location>
        <begin position="30"/>
        <end position="117"/>
    </location>
</feature>
<dbReference type="PANTHER" id="PTHR33233:SF17">
    <property type="entry name" value="DUF4283 DOMAIN-CONTAINING PROTEIN"/>
    <property type="match status" value="1"/>
</dbReference>
<feature type="region of interest" description="Disordered" evidence="1">
    <location>
        <begin position="272"/>
        <end position="299"/>
    </location>
</feature>
<dbReference type="PANTHER" id="PTHR33233">
    <property type="entry name" value="ENDONUCLEASE/EXONUCLEASE/PHOSPHATASE"/>
    <property type="match status" value="1"/>
</dbReference>
<dbReference type="AlphaFoldDB" id="A0A4U5QG14"/>
<evidence type="ECO:0000259" key="2">
    <source>
        <dbReference type="Pfam" id="PF14111"/>
    </source>
</evidence>
<dbReference type="Pfam" id="PF14111">
    <property type="entry name" value="DUF4283"/>
    <property type="match status" value="1"/>
</dbReference>
<accession>A0A4U5QG14</accession>
<gene>
    <name evidence="3" type="ORF">D5086_0000113380</name>
</gene>
<proteinExistence type="predicted"/>
<sequence>MELKFVEPVAKNGKELAKVNEEDVASDFKRWENAVVAYFLGHDSTFGPPSFNKFINNLIDSEWRKYGNVKVYSQGSGVFVLDFESARGKELALSEGPRFYDGSRPFILKPWSRDMSLEIKELKSAPIWIKLPNLRLHLWSPEALSKIASLVGRPLFADTVTASRETLRFARVCVEVDFEKMLPDSVTIEDDKGYSYDQKEYGRFCCKRSCGPPRFLFGTAQGAANTSSKTAFGSTPAMFGDEAPVFGANYSSTPAFGSTLSSTFGSTLFSTTAPGANSPDDDARTSMSTPAFGSALAAE</sequence>
<organism evidence="3">
    <name type="scientific">Populus alba</name>
    <name type="common">White poplar</name>
    <dbReference type="NCBI Taxonomy" id="43335"/>
    <lineage>
        <taxon>Eukaryota</taxon>
        <taxon>Viridiplantae</taxon>
        <taxon>Streptophyta</taxon>
        <taxon>Embryophyta</taxon>
        <taxon>Tracheophyta</taxon>
        <taxon>Spermatophyta</taxon>
        <taxon>Magnoliopsida</taxon>
        <taxon>eudicotyledons</taxon>
        <taxon>Gunneridae</taxon>
        <taxon>Pentapetalae</taxon>
        <taxon>rosids</taxon>
        <taxon>fabids</taxon>
        <taxon>Malpighiales</taxon>
        <taxon>Salicaceae</taxon>
        <taxon>Saliceae</taxon>
        <taxon>Populus</taxon>
    </lineage>
</organism>
<name>A0A4U5QG14_POPAL</name>